<dbReference type="Proteomes" id="UP000004367">
    <property type="component" value="Unassembled WGS sequence"/>
</dbReference>
<name>H5UQ17_9MICO</name>
<dbReference type="SUPFAM" id="SSF46689">
    <property type="entry name" value="Homeodomain-like"/>
    <property type="match status" value="1"/>
</dbReference>
<dbReference type="PANTHER" id="PTHR30055">
    <property type="entry name" value="HTH-TYPE TRANSCRIPTIONAL REGULATOR RUTR"/>
    <property type="match status" value="1"/>
</dbReference>
<sequence>MAADDGAATRPARESSSQRNEPVSTRRQATRDRLLDATRDVVATKGFHGASVEEICESAGFTRGAFYSNYADKDEIVLALVRREQDRVFDSVHAGTRIGPGDTLEATIEAILATQDPDREMFLLQAEITLLALRTPEFARIGAVAESMSRTRIHDILAEGFARLGLEPAVALETVAETVVAVASRSIEHAMLAGEEDLLALAREALPHVLKGLTRPRRDAPTGR</sequence>
<comment type="caution">
    <text evidence="5">The sequence shown here is derived from an EMBL/GenBank/DDBJ whole genome shotgun (WGS) entry which is preliminary data.</text>
</comment>
<dbReference type="InterPro" id="IPR050109">
    <property type="entry name" value="HTH-type_TetR-like_transc_reg"/>
</dbReference>
<keyword evidence="1 2" id="KW-0238">DNA-binding</keyword>
<dbReference type="SUPFAM" id="SSF48498">
    <property type="entry name" value="Tetracyclin repressor-like, C-terminal domain"/>
    <property type="match status" value="1"/>
</dbReference>
<evidence type="ECO:0000313" key="6">
    <source>
        <dbReference type="Proteomes" id="UP000004367"/>
    </source>
</evidence>
<dbReference type="Gene3D" id="1.10.357.10">
    <property type="entry name" value="Tetracycline Repressor, domain 2"/>
    <property type="match status" value="1"/>
</dbReference>
<reference evidence="5 6" key="1">
    <citation type="submission" date="2012-02" db="EMBL/GenBank/DDBJ databases">
        <title>Whole genome shotgun sequence of Mobilicoccus pelagius NBRC 104925.</title>
        <authorList>
            <person name="Yoshida Y."/>
            <person name="Hosoyama A."/>
            <person name="Tsuchikane K."/>
            <person name="Katsumata H."/>
            <person name="Yamazaki S."/>
            <person name="Fujita N."/>
        </authorList>
    </citation>
    <scope>NUCLEOTIDE SEQUENCE [LARGE SCALE GENOMIC DNA]</scope>
    <source>
        <strain evidence="5 6">NBRC 104925</strain>
    </source>
</reference>
<dbReference type="RefSeq" id="WP_009481720.1">
    <property type="nucleotide sequence ID" value="NZ_BAFE01000027.1"/>
</dbReference>
<evidence type="ECO:0000256" key="2">
    <source>
        <dbReference type="PROSITE-ProRule" id="PRU00335"/>
    </source>
</evidence>
<evidence type="ECO:0000313" key="5">
    <source>
        <dbReference type="EMBL" id="GAB47822.1"/>
    </source>
</evidence>
<feature type="DNA-binding region" description="H-T-H motif" evidence="2">
    <location>
        <begin position="51"/>
        <end position="70"/>
    </location>
</feature>
<dbReference type="PRINTS" id="PR00455">
    <property type="entry name" value="HTHTETR"/>
</dbReference>
<feature type="domain" description="HTH tetR-type" evidence="4">
    <location>
        <begin position="28"/>
        <end position="88"/>
    </location>
</feature>
<evidence type="ECO:0000256" key="1">
    <source>
        <dbReference type="ARBA" id="ARBA00023125"/>
    </source>
</evidence>
<dbReference type="InterPro" id="IPR009057">
    <property type="entry name" value="Homeodomain-like_sf"/>
</dbReference>
<dbReference type="Pfam" id="PF00440">
    <property type="entry name" value="TetR_N"/>
    <property type="match status" value="1"/>
</dbReference>
<dbReference type="AlphaFoldDB" id="H5UQ17"/>
<feature type="region of interest" description="Disordered" evidence="3">
    <location>
        <begin position="1"/>
        <end position="35"/>
    </location>
</feature>
<dbReference type="STRING" id="1089455.MOPEL_029_01030"/>
<dbReference type="PANTHER" id="PTHR30055:SF241">
    <property type="entry name" value="TRANSCRIPTIONAL REGULATORY PROTEIN"/>
    <property type="match status" value="1"/>
</dbReference>
<dbReference type="InterPro" id="IPR001647">
    <property type="entry name" value="HTH_TetR"/>
</dbReference>
<protein>
    <submittedName>
        <fullName evidence="5">Putative TetR family transcriptional regulator</fullName>
    </submittedName>
</protein>
<gene>
    <name evidence="5" type="ORF">MOPEL_029_01030</name>
</gene>
<evidence type="ECO:0000259" key="4">
    <source>
        <dbReference type="PROSITE" id="PS50977"/>
    </source>
</evidence>
<feature type="compositionally biased region" description="Polar residues" evidence="3">
    <location>
        <begin position="14"/>
        <end position="27"/>
    </location>
</feature>
<evidence type="ECO:0000256" key="3">
    <source>
        <dbReference type="SAM" id="MobiDB-lite"/>
    </source>
</evidence>
<organism evidence="5 6">
    <name type="scientific">Mobilicoccus pelagius NBRC 104925</name>
    <dbReference type="NCBI Taxonomy" id="1089455"/>
    <lineage>
        <taxon>Bacteria</taxon>
        <taxon>Bacillati</taxon>
        <taxon>Actinomycetota</taxon>
        <taxon>Actinomycetes</taxon>
        <taxon>Micrococcales</taxon>
        <taxon>Dermatophilaceae</taxon>
        <taxon>Mobilicoccus</taxon>
    </lineage>
</organism>
<proteinExistence type="predicted"/>
<dbReference type="InterPro" id="IPR036271">
    <property type="entry name" value="Tet_transcr_reg_TetR-rel_C_sf"/>
</dbReference>
<dbReference type="eggNOG" id="COG1309">
    <property type="taxonomic scope" value="Bacteria"/>
</dbReference>
<dbReference type="GO" id="GO:0000976">
    <property type="term" value="F:transcription cis-regulatory region binding"/>
    <property type="evidence" value="ECO:0007669"/>
    <property type="project" value="TreeGrafter"/>
</dbReference>
<dbReference type="PROSITE" id="PS50977">
    <property type="entry name" value="HTH_TETR_2"/>
    <property type="match status" value="1"/>
</dbReference>
<dbReference type="EMBL" id="BAFE01000027">
    <property type="protein sequence ID" value="GAB47822.1"/>
    <property type="molecule type" value="Genomic_DNA"/>
</dbReference>
<dbReference type="GO" id="GO:0003700">
    <property type="term" value="F:DNA-binding transcription factor activity"/>
    <property type="evidence" value="ECO:0007669"/>
    <property type="project" value="TreeGrafter"/>
</dbReference>
<keyword evidence="6" id="KW-1185">Reference proteome</keyword>
<accession>H5UQ17</accession>